<accession>A0A8B6CNH8</accession>
<name>A0A8B6CNH8_MYTGA</name>
<gene>
    <name evidence="1" type="ORF">MGAL_10B002585</name>
</gene>
<comment type="caution">
    <text evidence="1">The sequence shown here is derived from an EMBL/GenBank/DDBJ whole genome shotgun (WGS) entry which is preliminary data.</text>
</comment>
<dbReference type="AlphaFoldDB" id="A0A8B6CNH8"/>
<evidence type="ECO:0000313" key="2">
    <source>
        <dbReference type="Proteomes" id="UP000596742"/>
    </source>
</evidence>
<dbReference type="PANTHER" id="PTHR33845:SF1">
    <property type="entry name" value="C2H2-TYPE DOMAIN-CONTAINING PROTEIN"/>
    <property type="match status" value="1"/>
</dbReference>
<dbReference type="PANTHER" id="PTHR33845">
    <property type="entry name" value="C2H2-TYPE DOMAIN-CONTAINING PROTEIN"/>
    <property type="match status" value="1"/>
</dbReference>
<keyword evidence="2" id="KW-1185">Reference proteome</keyword>
<proteinExistence type="predicted"/>
<evidence type="ECO:0000313" key="1">
    <source>
        <dbReference type="EMBL" id="VDI08053.1"/>
    </source>
</evidence>
<protein>
    <submittedName>
        <fullName evidence="1">Uncharacterized protein</fullName>
    </submittedName>
</protein>
<dbReference type="OrthoDB" id="5979731at2759"/>
<reference evidence="1" key="1">
    <citation type="submission" date="2018-11" db="EMBL/GenBank/DDBJ databases">
        <authorList>
            <person name="Alioto T."/>
            <person name="Alioto T."/>
        </authorList>
    </citation>
    <scope>NUCLEOTIDE SEQUENCE</scope>
</reference>
<dbReference type="Proteomes" id="UP000596742">
    <property type="component" value="Unassembled WGS sequence"/>
</dbReference>
<sequence length="214" mass="23955">MMALLYAHGSNASYDFCESQNGKEPCDRSRATLKLAIRIFINRRNDVLTAFAMKKGIETTMENVKYRVSVVEYNTLKKTAFIGIPAIDSFFNVQFEEQGIRVWTAHGVGPEPDQIGVHPIIGSKHSADLREKSNQQDETENQALFTCTNDGCLASFDNDEALSNQIIITSFFSRMNKKGKCPEDSEASHTKISTRVQLDLSSWTYSSLTLKSPV</sequence>
<organism evidence="1 2">
    <name type="scientific">Mytilus galloprovincialis</name>
    <name type="common">Mediterranean mussel</name>
    <dbReference type="NCBI Taxonomy" id="29158"/>
    <lineage>
        <taxon>Eukaryota</taxon>
        <taxon>Metazoa</taxon>
        <taxon>Spiralia</taxon>
        <taxon>Lophotrochozoa</taxon>
        <taxon>Mollusca</taxon>
        <taxon>Bivalvia</taxon>
        <taxon>Autobranchia</taxon>
        <taxon>Pteriomorphia</taxon>
        <taxon>Mytilida</taxon>
        <taxon>Mytiloidea</taxon>
        <taxon>Mytilidae</taxon>
        <taxon>Mytilinae</taxon>
        <taxon>Mytilus</taxon>
    </lineage>
</organism>
<dbReference type="EMBL" id="UYJE01002127">
    <property type="protein sequence ID" value="VDI08053.1"/>
    <property type="molecule type" value="Genomic_DNA"/>
</dbReference>